<gene>
    <name evidence="1" type="ORF">SAMN04488503_2983</name>
</gene>
<proteinExistence type="predicted"/>
<accession>A0A239C8S1</accession>
<reference evidence="1 2" key="1">
    <citation type="submission" date="2017-06" db="EMBL/GenBank/DDBJ databases">
        <authorList>
            <person name="Kim H.J."/>
            <person name="Triplett B.A."/>
        </authorList>
    </citation>
    <scope>NUCLEOTIDE SEQUENCE [LARGE SCALE GENOMIC DNA]</scope>
    <source>
        <strain evidence="1 2">DSM 13116</strain>
    </source>
</reference>
<organism evidence="1 2">
    <name type="scientific">Humidesulfovibrio mexicanus</name>
    <dbReference type="NCBI Taxonomy" id="147047"/>
    <lineage>
        <taxon>Bacteria</taxon>
        <taxon>Pseudomonadati</taxon>
        <taxon>Thermodesulfobacteriota</taxon>
        <taxon>Desulfovibrionia</taxon>
        <taxon>Desulfovibrionales</taxon>
        <taxon>Desulfovibrionaceae</taxon>
        <taxon>Humidesulfovibrio</taxon>
    </lineage>
</organism>
<keyword evidence="2" id="KW-1185">Reference proteome</keyword>
<dbReference type="NCBIfam" id="TIGR03738">
    <property type="entry name" value="PRTRC_C"/>
    <property type="match status" value="1"/>
</dbReference>
<dbReference type="RefSeq" id="WP_179217053.1">
    <property type="nucleotide sequence ID" value="NZ_FZOC01000007.1"/>
</dbReference>
<evidence type="ECO:0000313" key="1">
    <source>
        <dbReference type="EMBL" id="SNS15844.1"/>
    </source>
</evidence>
<sequence length="74" mass="7890">MALEVKALPREFVARQGKGNERVLTDPGTGMSPEEVRAHYAQVYPELASAGVEGPEVKDGKQVYVFTGSVGVKG</sequence>
<dbReference type="Proteomes" id="UP000198324">
    <property type="component" value="Unassembled WGS sequence"/>
</dbReference>
<dbReference type="EMBL" id="FZOC01000007">
    <property type="protein sequence ID" value="SNS15844.1"/>
    <property type="molecule type" value="Genomic_DNA"/>
</dbReference>
<protein>
    <submittedName>
        <fullName evidence="1">PRTRC system protein C</fullName>
    </submittedName>
</protein>
<dbReference type="Pfam" id="PF14454">
    <property type="entry name" value="Prok_Ub"/>
    <property type="match status" value="1"/>
</dbReference>
<evidence type="ECO:0000313" key="2">
    <source>
        <dbReference type="Proteomes" id="UP000198324"/>
    </source>
</evidence>
<dbReference type="InterPro" id="IPR022289">
    <property type="entry name" value="PRTRC_protein-C"/>
</dbReference>
<dbReference type="AlphaFoldDB" id="A0A239C8S1"/>
<name>A0A239C8S1_9BACT</name>
<dbReference type="InterPro" id="IPR032866">
    <property type="entry name" value="Prok_Ub"/>
</dbReference>